<proteinExistence type="inferred from homology"/>
<dbReference type="PANTHER" id="PTHR43434">
    <property type="entry name" value="PHOSPHOGLYCOLATE PHOSPHATASE"/>
    <property type="match status" value="1"/>
</dbReference>
<dbReference type="SUPFAM" id="SSF56784">
    <property type="entry name" value="HAD-like"/>
    <property type="match status" value="1"/>
</dbReference>
<dbReference type="Gene3D" id="1.10.150.240">
    <property type="entry name" value="Putative phosphatase, domain 2"/>
    <property type="match status" value="1"/>
</dbReference>
<organism evidence="5 6">
    <name type="scientific">Inhella gelatinilytica</name>
    <dbReference type="NCBI Taxonomy" id="2795030"/>
    <lineage>
        <taxon>Bacteria</taxon>
        <taxon>Pseudomonadati</taxon>
        <taxon>Pseudomonadota</taxon>
        <taxon>Betaproteobacteria</taxon>
        <taxon>Burkholderiales</taxon>
        <taxon>Sphaerotilaceae</taxon>
        <taxon>Inhella</taxon>
    </lineage>
</organism>
<comment type="catalytic activity">
    <reaction evidence="1">
        <text>2-phosphoglycolate + H2O = glycolate + phosphate</text>
        <dbReference type="Rhea" id="RHEA:14369"/>
        <dbReference type="ChEBI" id="CHEBI:15377"/>
        <dbReference type="ChEBI" id="CHEBI:29805"/>
        <dbReference type="ChEBI" id="CHEBI:43474"/>
        <dbReference type="ChEBI" id="CHEBI:58033"/>
        <dbReference type="EC" id="3.1.3.18"/>
    </reaction>
</comment>
<dbReference type="SFLD" id="SFLDG01129">
    <property type="entry name" value="C1.5:_HAD__Beta-PGM__Phosphata"/>
    <property type="match status" value="1"/>
</dbReference>
<dbReference type="PANTHER" id="PTHR43434:SF1">
    <property type="entry name" value="PHOSPHOGLYCOLATE PHOSPHATASE"/>
    <property type="match status" value="1"/>
</dbReference>
<evidence type="ECO:0000256" key="2">
    <source>
        <dbReference type="ARBA" id="ARBA00004818"/>
    </source>
</evidence>
<dbReference type="NCBIfam" id="TIGR01509">
    <property type="entry name" value="HAD-SF-IA-v3"/>
    <property type="match status" value="1"/>
</dbReference>
<dbReference type="Gene3D" id="3.40.50.1000">
    <property type="entry name" value="HAD superfamily/HAD-like"/>
    <property type="match status" value="1"/>
</dbReference>
<reference evidence="5" key="1">
    <citation type="submission" date="2020-12" db="EMBL/GenBank/DDBJ databases">
        <title>The genome sequence of Inhella sp. 4Y17.</title>
        <authorList>
            <person name="Liu Y."/>
        </authorList>
    </citation>
    <scope>NUCLEOTIDE SEQUENCE</scope>
    <source>
        <strain evidence="5">4Y10</strain>
    </source>
</reference>
<dbReference type="GO" id="GO:0005829">
    <property type="term" value="C:cytosol"/>
    <property type="evidence" value="ECO:0007669"/>
    <property type="project" value="TreeGrafter"/>
</dbReference>
<dbReference type="GO" id="GO:0008967">
    <property type="term" value="F:phosphoglycolate phosphatase activity"/>
    <property type="evidence" value="ECO:0007669"/>
    <property type="project" value="UniProtKB-EC"/>
</dbReference>
<dbReference type="NCBIfam" id="TIGR01549">
    <property type="entry name" value="HAD-SF-IA-v1"/>
    <property type="match status" value="1"/>
</dbReference>
<gene>
    <name evidence="5" type="ORF">I7X43_12000</name>
</gene>
<protein>
    <recommendedName>
        <fullName evidence="4">phosphoglycolate phosphatase</fullName>
        <ecNumber evidence="4">3.1.3.18</ecNumber>
    </recommendedName>
</protein>
<dbReference type="EC" id="3.1.3.18" evidence="4"/>
<dbReference type="SFLD" id="SFLDS00003">
    <property type="entry name" value="Haloacid_Dehalogenase"/>
    <property type="match status" value="1"/>
</dbReference>
<sequence>MSQTIEALWVDLDGTLVDTLGDFVAALEAVARERGWPAPQASDVRQWIGRGGDHLIHDWLSTSRQPMHLQAEVKAQYDRHYRQVNGCHAQVRAGTVQGLNGLQALGLPLACVTNKPQANAHALLAQLGLLDYFAVLVGGSEAVRPKPAPDSLLQAAQRLGVPPSCSLMVGDSENDAAAARAAGAWGVVLLRGGYNHGRPIETEPAWAYLDELSALPTLIAGARCAASLSRARAP</sequence>
<keyword evidence="6" id="KW-1185">Reference proteome</keyword>
<name>A0A931NBG6_9BURK</name>
<dbReference type="AlphaFoldDB" id="A0A931NBG6"/>
<dbReference type="InterPro" id="IPR036412">
    <property type="entry name" value="HAD-like_sf"/>
</dbReference>
<evidence type="ECO:0000313" key="6">
    <source>
        <dbReference type="Proteomes" id="UP000620139"/>
    </source>
</evidence>
<dbReference type="EMBL" id="JAEDAL010000006">
    <property type="protein sequence ID" value="MBH9553563.1"/>
    <property type="molecule type" value="Genomic_DNA"/>
</dbReference>
<dbReference type="RefSeq" id="WP_198101185.1">
    <property type="nucleotide sequence ID" value="NZ_JAEDAL010000006.1"/>
</dbReference>
<evidence type="ECO:0000313" key="5">
    <source>
        <dbReference type="EMBL" id="MBH9553563.1"/>
    </source>
</evidence>
<evidence type="ECO:0000256" key="3">
    <source>
        <dbReference type="ARBA" id="ARBA00006171"/>
    </source>
</evidence>
<dbReference type="Pfam" id="PF00702">
    <property type="entry name" value="Hydrolase"/>
    <property type="match status" value="1"/>
</dbReference>
<dbReference type="InterPro" id="IPR023198">
    <property type="entry name" value="PGP-like_dom2"/>
</dbReference>
<dbReference type="InterPro" id="IPR050155">
    <property type="entry name" value="HAD-like_hydrolase_sf"/>
</dbReference>
<accession>A0A931NBG6</accession>
<comment type="pathway">
    <text evidence="2">Organic acid metabolism; glycolate biosynthesis; glycolate from 2-phosphoglycolate: step 1/1.</text>
</comment>
<dbReference type="SFLD" id="SFLDG01135">
    <property type="entry name" value="C1.5.6:_HAD__Beta-PGM__Phospha"/>
    <property type="match status" value="1"/>
</dbReference>
<dbReference type="Proteomes" id="UP000620139">
    <property type="component" value="Unassembled WGS sequence"/>
</dbReference>
<evidence type="ECO:0000256" key="1">
    <source>
        <dbReference type="ARBA" id="ARBA00000830"/>
    </source>
</evidence>
<dbReference type="InterPro" id="IPR023214">
    <property type="entry name" value="HAD_sf"/>
</dbReference>
<evidence type="ECO:0000256" key="4">
    <source>
        <dbReference type="ARBA" id="ARBA00013078"/>
    </source>
</evidence>
<keyword evidence="5" id="KW-0378">Hydrolase</keyword>
<comment type="similarity">
    <text evidence="3">Belongs to the HAD-like hydrolase superfamily. CbbY/CbbZ/Gph/YieH family.</text>
</comment>
<dbReference type="InterPro" id="IPR006439">
    <property type="entry name" value="HAD-SF_hydro_IA"/>
</dbReference>
<comment type="caution">
    <text evidence="5">The sequence shown here is derived from an EMBL/GenBank/DDBJ whole genome shotgun (WGS) entry which is preliminary data.</text>
</comment>
<dbReference type="GO" id="GO:0006281">
    <property type="term" value="P:DNA repair"/>
    <property type="evidence" value="ECO:0007669"/>
    <property type="project" value="TreeGrafter"/>
</dbReference>